<sequence length="74" mass="7643">MSNAFRLDRRRELPPSPNLPSNNDGAEQHDRVGEGARAAAAGSRAGAGAAGGGRSGGGGWEGGRRFGRKGKRER</sequence>
<feature type="compositionally biased region" description="Basic residues" evidence="1">
    <location>
        <begin position="65"/>
        <end position="74"/>
    </location>
</feature>
<evidence type="ECO:0000256" key="1">
    <source>
        <dbReference type="SAM" id="MobiDB-lite"/>
    </source>
</evidence>
<feature type="region of interest" description="Disordered" evidence="1">
    <location>
        <begin position="1"/>
        <end position="74"/>
    </location>
</feature>
<dbReference type="Proteomes" id="UP000026961">
    <property type="component" value="Chromosome 1"/>
</dbReference>
<reference evidence="2" key="2">
    <citation type="submission" date="2015-04" db="UniProtKB">
        <authorList>
            <consortium name="EnsemblPlants"/>
        </authorList>
    </citation>
    <scope>IDENTIFICATION</scope>
</reference>
<evidence type="ECO:0000313" key="3">
    <source>
        <dbReference type="Proteomes" id="UP000026961"/>
    </source>
</evidence>
<dbReference type="Gramene" id="OGLUM01G04620.2">
    <property type="protein sequence ID" value="OGLUM01G04620.2"/>
    <property type="gene ID" value="OGLUM01G04620"/>
</dbReference>
<dbReference type="HOGENOM" id="CLU_2691728_0_0_1"/>
<dbReference type="EnsemblPlants" id="OGLUM01G04620.2">
    <property type="protein sequence ID" value="OGLUM01G04620.2"/>
    <property type="gene ID" value="OGLUM01G04620"/>
</dbReference>
<organism evidence="2">
    <name type="scientific">Oryza glumipatula</name>
    <dbReference type="NCBI Taxonomy" id="40148"/>
    <lineage>
        <taxon>Eukaryota</taxon>
        <taxon>Viridiplantae</taxon>
        <taxon>Streptophyta</taxon>
        <taxon>Embryophyta</taxon>
        <taxon>Tracheophyta</taxon>
        <taxon>Spermatophyta</taxon>
        <taxon>Magnoliopsida</taxon>
        <taxon>Liliopsida</taxon>
        <taxon>Poales</taxon>
        <taxon>Poaceae</taxon>
        <taxon>BOP clade</taxon>
        <taxon>Oryzoideae</taxon>
        <taxon>Oryzeae</taxon>
        <taxon>Oryzinae</taxon>
        <taxon>Oryza</taxon>
    </lineage>
</organism>
<protein>
    <submittedName>
        <fullName evidence="2">Uncharacterized protein</fullName>
    </submittedName>
</protein>
<feature type="compositionally biased region" description="Low complexity" evidence="1">
    <location>
        <begin position="35"/>
        <end position="47"/>
    </location>
</feature>
<proteinExistence type="predicted"/>
<reference evidence="2" key="3">
    <citation type="submission" date="2018-05" db="EMBL/GenBank/DDBJ databases">
        <title>OgluRS3 (Oryza glumaepatula Reference Sequence Version 3).</title>
        <authorList>
            <person name="Zhang J."/>
            <person name="Kudrna D."/>
            <person name="Lee S."/>
            <person name="Talag J."/>
            <person name="Welchert J."/>
            <person name="Wing R.A."/>
        </authorList>
    </citation>
    <scope>NUCLEOTIDE SEQUENCE [LARGE SCALE GENOMIC DNA]</scope>
</reference>
<accession>A0A0D9Y3Q4</accession>
<feature type="compositionally biased region" description="Basic and acidic residues" evidence="1">
    <location>
        <begin position="1"/>
        <end position="13"/>
    </location>
</feature>
<feature type="compositionally biased region" description="Gly residues" evidence="1">
    <location>
        <begin position="48"/>
        <end position="61"/>
    </location>
</feature>
<keyword evidence="3" id="KW-1185">Reference proteome</keyword>
<evidence type="ECO:0000313" key="2">
    <source>
        <dbReference type="EnsemblPlants" id="OGLUM01G04620.2"/>
    </source>
</evidence>
<reference evidence="2" key="1">
    <citation type="submission" date="2013-08" db="EMBL/GenBank/DDBJ databases">
        <title>Oryza genome evolution.</title>
        <authorList>
            <person name="Wing R.A."/>
            <person name="Panaud O."/>
            <person name="Oliveira A.C."/>
        </authorList>
    </citation>
    <scope>NUCLEOTIDE SEQUENCE</scope>
</reference>
<dbReference type="AlphaFoldDB" id="A0A0D9Y3Q4"/>
<name>A0A0D9Y3Q4_9ORYZ</name>